<keyword evidence="6" id="KW-1185">Reference proteome</keyword>
<keyword evidence="2" id="KW-0732">Signal</keyword>
<evidence type="ECO:0000256" key="2">
    <source>
        <dbReference type="ARBA" id="ARBA00022729"/>
    </source>
</evidence>
<comment type="caution">
    <text evidence="5">The sequence shown here is derived from an EMBL/GenBank/DDBJ whole genome shotgun (WGS) entry which is preliminary data.</text>
</comment>
<dbReference type="Pfam" id="PF00657">
    <property type="entry name" value="Lipase_GDSL"/>
    <property type="match status" value="1"/>
</dbReference>
<name>A0A3L6R028_PANMI</name>
<dbReference type="InterPro" id="IPR035669">
    <property type="entry name" value="SGNH_plant_lipase-like"/>
</dbReference>
<proteinExistence type="inferred from homology"/>
<dbReference type="InterPro" id="IPR036514">
    <property type="entry name" value="SGNH_hydro_sf"/>
</dbReference>
<dbReference type="Proteomes" id="UP000275267">
    <property type="component" value="Unassembled WGS sequence"/>
</dbReference>
<dbReference type="GO" id="GO:0016788">
    <property type="term" value="F:hydrolase activity, acting on ester bonds"/>
    <property type="evidence" value="ECO:0007669"/>
    <property type="project" value="InterPro"/>
</dbReference>
<comment type="similarity">
    <text evidence="1">Belongs to the 'GDSL' lipolytic enzyme family.</text>
</comment>
<dbReference type="PANTHER" id="PTHR22835:SF501">
    <property type="entry name" value="OS01G0215000 PROTEIN"/>
    <property type="match status" value="1"/>
</dbReference>
<evidence type="ECO:0000256" key="3">
    <source>
        <dbReference type="ARBA" id="ARBA00022801"/>
    </source>
</evidence>
<dbReference type="CDD" id="cd01837">
    <property type="entry name" value="SGNH_plant_lipase_like"/>
    <property type="match status" value="1"/>
</dbReference>
<dbReference type="Gene3D" id="3.40.50.1110">
    <property type="entry name" value="SGNH hydrolase"/>
    <property type="match status" value="1"/>
</dbReference>
<dbReference type="InterPro" id="IPR001087">
    <property type="entry name" value="GDSL"/>
</dbReference>
<evidence type="ECO:0000256" key="4">
    <source>
        <dbReference type="ARBA" id="ARBA00023180"/>
    </source>
</evidence>
<evidence type="ECO:0000313" key="6">
    <source>
        <dbReference type="Proteomes" id="UP000275267"/>
    </source>
</evidence>
<organism evidence="5 6">
    <name type="scientific">Panicum miliaceum</name>
    <name type="common">Proso millet</name>
    <name type="synonym">Broomcorn millet</name>
    <dbReference type="NCBI Taxonomy" id="4540"/>
    <lineage>
        <taxon>Eukaryota</taxon>
        <taxon>Viridiplantae</taxon>
        <taxon>Streptophyta</taxon>
        <taxon>Embryophyta</taxon>
        <taxon>Tracheophyta</taxon>
        <taxon>Spermatophyta</taxon>
        <taxon>Magnoliopsida</taxon>
        <taxon>Liliopsida</taxon>
        <taxon>Poales</taxon>
        <taxon>Poaceae</taxon>
        <taxon>PACMAD clade</taxon>
        <taxon>Panicoideae</taxon>
        <taxon>Panicodae</taxon>
        <taxon>Paniceae</taxon>
        <taxon>Panicinae</taxon>
        <taxon>Panicum</taxon>
        <taxon>Panicum sect. Panicum</taxon>
    </lineage>
</organism>
<dbReference type="STRING" id="4540.A0A3L6R028"/>
<evidence type="ECO:0000256" key="1">
    <source>
        <dbReference type="ARBA" id="ARBA00008668"/>
    </source>
</evidence>
<protein>
    <submittedName>
        <fullName evidence="5">GDSL esterase/lipase</fullName>
    </submittedName>
</protein>
<keyword evidence="4" id="KW-0325">Glycoprotein</keyword>
<dbReference type="OrthoDB" id="642255at2759"/>
<dbReference type="PANTHER" id="PTHR22835">
    <property type="entry name" value="ZINC FINGER FYVE DOMAIN CONTAINING PROTEIN"/>
    <property type="match status" value="1"/>
</dbReference>
<gene>
    <name evidence="5" type="ORF">C2845_PM08G01430</name>
</gene>
<evidence type="ECO:0000313" key="5">
    <source>
        <dbReference type="EMBL" id="RLM92822.1"/>
    </source>
</evidence>
<sequence>MAANHPARRSRVELFTAALEYHCKATNSIDVDVPSSNLSLPTMKLLCVFSVLLLTTPSMVVGAAEPAEPASFVPITRRYDSIFSFGDCYADTGNDVVVFAALSLDNPPARAPYGMTFFGRPTGRNSDGRLIVDFIAEKLGLPLVPPVLQAHAGSFRQGANFAVAGAFARDAGLYRAIPIVGPFALNTSSGVQLRWFESLKPTLCRPAECGGFFRRSLFFMGVFGISDYSFSVFGKTLPQIRSFVPDVVNTISAATEVTTIHSIAYDPLPGGLISKAELNHKPGSTNNSWQRLIKHGASTVVVPGVPPLGCLPPNLAFFPSADPAAYDSRTGCLMELNDLAAYHNSLLQEALQSVRTAHPDARVIYADFFSPVVEMVESPDKFGFRRDVLRCCCGGGGRYNMNASAGCGMPGATVCQDPSTYLFWDGHLTEAAYRYIAHAWLSSINDGKGKQTY</sequence>
<accession>A0A3L6R028</accession>
<keyword evidence="3" id="KW-0378">Hydrolase</keyword>
<dbReference type="EMBL" id="PQIB02000010">
    <property type="protein sequence ID" value="RLM92822.1"/>
    <property type="molecule type" value="Genomic_DNA"/>
</dbReference>
<dbReference type="AlphaFoldDB" id="A0A3L6R028"/>
<reference evidence="6" key="1">
    <citation type="journal article" date="2019" name="Nat. Commun.">
        <title>The genome of broomcorn millet.</title>
        <authorList>
            <person name="Zou C."/>
            <person name="Miki D."/>
            <person name="Li D."/>
            <person name="Tang Q."/>
            <person name="Xiao L."/>
            <person name="Rajput S."/>
            <person name="Deng P."/>
            <person name="Jia W."/>
            <person name="Huang R."/>
            <person name="Zhang M."/>
            <person name="Sun Y."/>
            <person name="Hu J."/>
            <person name="Fu X."/>
            <person name="Schnable P.S."/>
            <person name="Li F."/>
            <person name="Zhang H."/>
            <person name="Feng B."/>
            <person name="Zhu X."/>
            <person name="Liu R."/>
            <person name="Schnable J.C."/>
            <person name="Zhu J.-K."/>
            <person name="Zhang H."/>
        </authorList>
    </citation>
    <scope>NUCLEOTIDE SEQUENCE [LARGE SCALE GENOMIC DNA]</scope>
</reference>